<dbReference type="SUPFAM" id="SSF103473">
    <property type="entry name" value="MFS general substrate transporter"/>
    <property type="match status" value="1"/>
</dbReference>
<protein>
    <submittedName>
        <fullName evidence="6">Transporter, major facilitator family protein</fullName>
    </submittedName>
</protein>
<evidence type="ECO:0000256" key="2">
    <source>
        <dbReference type="ARBA" id="ARBA00022692"/>
    </source>
</evidence>
<feature type="transmembrane region" description="Helical" evidence="5">
    <location>
        <begin position="135"/>
        <end position="153"/>
    </location>
</feature>
<keyword evidence="3 5" id="KW-1133">Transmembrane helix</keyword>
<evidence type="ECO:0000256" key="5">
    <source>
        <dbReference type="SAM" id="Phobius"/>
    </source>
</evidence>
<evidence type="ECO:0000256" key="4">
    <source>
        <dbReference type="ARBA" id="ARBA00023136"/>
    </source>
</evidence>
<evidence type="ECO:0000256" key="1">
    <source>
        <dbReference type="ARBA" id="ARBA00004141"/>
    </source>
</evidence>
<reference evidence="6 7" key="1">
    <citation type="submission" date="2011-01" db="EMBL/GenBank/DDBJ databases">
        <authorList>
            <person name="Weinstock G."/>
            <person name="Sodergren E."/>
            <person name="Clifton S."/>
            <person name="Fulton L."/>
            <person name="Fulton B."/>
            <person name="Courtney L."/>
            <person name="Fronick C."/>
            <person name="Harrison M."/>
            <person name="Strong C."/>
            <person name="Farmer C."/>
            <person name="Delahaunty K."/>
            <person name="Markovic C."/>
            <person name="Hall O."/>
            <person name="Minx P."/>
            <person name="Tomlinson C."/>
            <person name="Mitreva M."/>
            <person name="Hou S."/>
            <person name="Chen J."/>
            <person name="Wollam A."/>
            <person name="Pepin K.H."/>
            <person name="Johnson M."/>
            <person name="Bhonagiri V."/>
            <person name="Zhang X."/>
            <person name="Suruliraj S."/>
            <person name="Warren W."/>
            <person name="Chinwalla A."/>
            <person name="Mardis E.R."/>
            <person name="Wilson R.K."/>
        </authorList>
    </citation>
    <scope>NUCLEOTIDE SEQUENCE [LARGE SCALE GENOMIC DNA]</scope>
    <source>
        <strain evidence="7">DSM 22608 / JCM 16073 / KCTC 15190 / YIT 12066</strain>
    </source>
</reference>
<comment type="caution">
    <text evidence="6">The sequence shown here is derived from an EMBL/GenBank/DDBJ whole genome shotgun (WGS) entry which is preliminary data.</text>
</comment>
<dbReference type="RefSeq" id="WP_009143128.1">
    <property type="nucleotide sequence ID" value="NZ_GL830979.1"/>
</dbReference>
<feature type="transmembrane region" description="Helical" evidence="5">
    <location>
        <begin position="159"/>
        <end position="176"/>
    </location>
</feature>
<accession>E8LJP0</accession>
<feature type="transmembrane region" description="Helical" evidence="5">
    <location>
        <begin position="246"/>
        <end position="263"/>
    </location>
</feature>
<dbReference type="Gene3D" id="1.20.1250.20">
    <property type="entry name" value="MFS general substrate transporter like domains"/>
    <property type="match status" value="2"/>
</dbReference>
<feature type="transmembrane region" description="Helical" evidence="5">
    <location>
        <begin position="71"/>
        <end position="89"/>
    </location>
</feature>
<dbReference type="GO" id="GO:0022857">
    <property type="term" value="F:transmembrane transporter activity"/>
    <property type="evidence" value="ECO:0007669"/>
    <property type="project" value="InterPro"/>
</dbReference>
<keyword evidence="2 5" id="KW-0812">Transmembrane</keyword>
<feature type="transmembrane region" description="Helical" evidence="5">
    <location>
        <begin position="44"/>
        <end position="64"/>
    </location>
</feature>
<feature type="transmembrane region" description="Helical" evidence="5">
    <location>
        <begin position="363"/>
        <end position="381"/>
    </location>
</feature>
<organism evidence="6 7">
    <name type="scientific">Succinatimonas hippei (strain DSM 22608 / JCM 16073 / KCTC 15190 / YIT 12066)</name>
    <dbReference type="NCBI Taxonomy" id="762983"/>
    <lineage>
        <taxon>Bacteria</taxon>
        <taxon>Pseudomonadati</taxon>
        <taxon>Pseudomonadota</taxon>
        <taxon>Gammaproteobacteria</taxon>
        <taxon>Aeromonadales</taxon>
        <taxon>Succinivibrionaceae</taxon>
        <taxon>Succinatimonas</taxon>
    </lineage>
</organism>
<dbReference type="PANTHER" id="PTHR23514">
    <property type="entry name" value="BYPASS OF STOP CODON PROTEIN 6"/>
    <property type="match status" value="1"/>
</dbReference>
<dbReference type="AlphaFoldDB" id="E8LJP0"/>
<evidence type="ECO:0000313" key="7">
    <source>
        <dbReference type="Proteomes" id="UP000018458"/>
    </source>
</evidence>
<sequence>MHSKNSLFSGFFVFLSCGIIYTQVTARLPALKAQTGITDSDVGIALMLLGVGSLTGFLTISKVLKKLQVKTVLSVSLCSFLLICLLMSLVHSREILFALFALWGYACAYLDVCMNTHAIFLEQKRQKPCLSSMHACYSAGCLLGSGIGSIFAFADLSLLINFSIVGIILLGVFSYLRRFLLSDPVKAEPSPQKESAEQTTKTSKLPIFIVFCGLMGMFSYCAEGSVAEWGSIVLHQAKGADEGLAALAYGTFALFMAISRFAGDHFRARFGDSKMILFGGTLALIGISIVIASPSPYLCLLGYVFMGIGLSPVFPIAISNAGRSKDVSPKTASAIVSFVGYSGLLVIPPLLGFLAEHVGLENALFLPFGAIILVICGSLAFRKRRIKSIS</sequence>
<evidence type="ECO:0000256" key="3">
    <source>
        <dbReference type="ARBA" id="ARBA00022989"/>
    </source>
</evidence>
<feature type="transmembrane region" description="Helical" evidence="5">
    <location>
        <begin position="275"/>
        <end position="294"/>
    </location>
</feature>
<dbReference type="HOGENOM" id="CLU_035309_1_0_6"/>
<dbReference type="GO" id="GO:0016020">
    <property type="term" value="C:membrane"/>
    <property type="evidence" value="ECO:0007669"/>
    <property type="project" value="UniProtKB-SubCell"/>
</dbReference>
<feature type="transmembrane region" description="Helical" evidence="5">
    <location>
        <begin position="95"/>
        <end position="114"/>
    </location>
</feature>
<feature type="transmembrane region" description="Helical" evidence="5">
    <location>
        <begin position="205"/>
        <end position="226"/>
    </location>
</feature>
<dbReference type="CDD" id="cd17393">
    <property type="entry name" value="MFS_MosC_like"/>
    <property type="match status" value="1"/>
</dbReference>
<dbReference type="OrthoDB" id="9810941at2"/>
<dbReference type="InterPro" id="IPR051788">
    <property type="entry name" value="MFS_Transporter"/>
</dbReference>
<evidence type="ECO:0000313" key="6">
    <source>
        <dbReference type="EMBL" id="EFY07338.1"/>
    </source>
</evidence>
<keyword evidence="7" id="KW-1185">Reference proteome</keyword>
<dbReference type="InterPro" id="IPR011701">
    <property type="entry name" value="MFS"/>
</dbReference>
<dbReference type="Pfam" id="PF07690">
    <property type="entry name" value="MFS_1"/>
    <property type="match status" value="1"/>
</dbReference>
<comment type="subcellular location">
    <subcellularLocation>
        <location evidence="1">Membrane</location>
        <topology evidence="1">Multi-pass membrane protein</topology>
    </subcellularLocation>
</comment>
<feature type="transmembrane region" description="Helical" evidence="5">
    <location>
        <begin position="300"/>
        <end position="319"/>
    </location>
</feature>
<dbReference type="PROSITE" id="PS51257">
    <property type="entry name" value="PROKAR_LIPOPROTEIN"/>
    <property type="match status" value="1"/>
</dbReference>
<keyword evidence="4 5" id="KW-0472">Membrane</keyword>
<dbReference type="PANTHER" id="PTHR23514:SF13">
    <property type="entry name" value="INNER MEMBRANE PROTEIN YBJJ"/>
    <property type="match status" value="1"/>
</dbReference>
<dbReference type="InterPro" id="IPR036259">
    <property type="entry name" value="MFS_trans_sf"/>
</dbReference>
<feature type="transmembrane region" description="Helical" evidence="5">
    <location>
        <begin position="331"/>
        <end position="351"/>
    </location>
</feature>
<proteinExistence type="predicted"/>
<name>E8LJP0_SUCHY</name>
<feature type="transmembrane region" description="Helical" evidence="5">
    <location>
        <begin position="7"/>
        <end position="24"/>
    </location>
</feature>
<dbReference type="EMBL" id="AEVO01000042">
    <property type="protein sequence ID" value="EFY07338.1"/>
    <property type="molecule type" value="Genomic_DNA"/>
</dbReference>
<dbReference type="eggNOG" id="COG2814">
    <property type="taxonomic scope" value="Bacteria"/>
</dbReference>
<dbReference type="Proteomes" id="UP000018458">
    <property type="component" value="Unassembled WGS sequence"/>
</dbReference>
<gene>
    <name evidence="6" type="ORF">HMPREF9444_00923</name>
</gene>